<dbReference type="GO" id="GO:0003677">
    <property type="term" value="F:DNA binding"/>
    <property type="evidence" value="ECO:0007669"/>
    <property type="project" value="UniProtKB-KW"/>
</dbReference>
<dbReference type="InterPro" id="IPR036390">
    <property type="entry name" value="WH_DNA-bd_sf"/>
</dbReference>
<dbReference type="InterPro" id="IPR036388">
    <property type="entry name" value="WH-like_DNA-bd_sf"/>
</dbReference>
<proteinExistence type="predicted"/>
<evidence type="ECO:0000313" key="5">
    <source>
        <dbReference type="EMBL" id="OLN33174.1"/>
    </source>
</evidence>
<dbReference type="InterPro" id="IPR001845">
    <property type="entry name" value="HTH_ArsR_DNA-bd_dom"/>
</dbReference>
<reference evidence="5 6" key="1">
    <citation type="submission" date="2016-09" db="EMBL/GenBank/DDBJ databases">
        <title>Complete genome of Desulfosporosinus sp. OL.</title>
        <authorList>
            <person name="Mardanov A."/>
            <person name="Beletsky A."/>
            <person name="Panova A."/>
            <person name="Karnachuk O."/>
            <person name="Ravin N."/>
        </authorList>
    </citation>
    <scope>NUCLEOTIDE SEQUENCE [LARGE SCALE GENOMIC DNA]</scope>
    <source>
        <strain evidence="5 6">OL</strain>
    </source>
</reference>
<dbReference type="CDD" id="cd00090">
    <property type="entry name" value="HTH_ARSR"/>
    <property type="match status" value="1"/>
</dbReference>
<dbReference type="GO" id="GO:0003700">
    <property type="term" value="F:DNA-binding transcription factor activity"/>
    <property type="evidence" value="ECO:0007669"/>
    <property type="project" value="InterPro"/>
</dbReference>
<name>A0A1Q8R0Q1_9FIRM</name>
<evidence type="ECO:0000256" key="3">
    <source>
        <dbReference type="ARBA" id="ARBA00023163"/>
    </source>
</evidence>
<keyword evidence="3" id="KW-0804">Transcription</keyword>
<keyword evidence="1" id="KW-0805">Transcription regulation</keyword>
<dbReference type="OrthoDB" id="9798835at2"/>
<dbReference type="PRINTS" id="PR00778">
    <property type="entry name" value="HTHARSR"/>
</dbReference>
<comment type="caution">
    <text evidence="5">The sequence shown here is derived from an EMBL/GenBank/DDBJ whole genome shotgun (WGS) entry which is preliminary data.</text>
</comment>
<evidence type="ECO:0000313" key="6">
    <source>
        <dbReference type="Proteomes" id="UP000186102"/>
    </source>
</evidence>
<protein>
    <recommendedName>
        <fullName evidence="4">HTH arsR-type domain-containing protein</fullName>
    </recommendedName>
</protein>
<dbReference type="AlphaFoldDB" id="A0A1Q8R0Q1"/>
<feature type="domain" description="HTH arsR-type" evidence="4">
    <location>
        <begin position="1"/>
        <end position="71"/>
    </location>
</feature>
<dbReference type="PANTHER" id="PTHR33154">
    <property type="entry name" value="TRANSCRIPTIONAL REGULATOR, ARSR FAMILY"/>
    <property type="match status" value="1"/>
</dbReference>
<evidence type="ECO:0000256" key="1">
    <source>
        <dbReference type="ARBA" id="ARBA00023015"/>
    </source>
</evidence>
<dbReference type="PANTHER" id="PTHR33154:SF33">
    <property type="entry name" value="TRANSCRIPTIONAL REPRESSOR SDPR"/>
    <property type="match status" value="1"/>
</dbReference>
<dbReference type="SUPFAM" id="SSF46785">
    <property type="entry name" value="Winged helix' DNA-binding domain"/>
    <property type="match status" value="1"/>
</dbReference>
<evidence type="ECO:0000256" key="2">
    <source>
        <dbReference type="ARBA" id="ARBA00023125"/>
    </source>
</evidence>
<keyword evidence="2" id="KW-0238">DNA-binding</keyword>
<dbReference type="Gene3D" id="1.10.10.10">
    <property type="entry name" value="Winged helix-like DNA-binding domain superfamily/Winged helix DNA-binding domain"/>
    <property type="match status" value="1"/>
</dbReference>
<dbReference type="InterPro" id="IPR051081">
    <property type="entry name" value="HTH_MetalResp_TranReg"/>
</dbReference>
<sequence>MEGYQDIQQFLKALADENRLHIVKVLAKECKSVNEIAEAAGLSQPLTSHHLKVLKNAGIARVENRASFNFY</sequence>
<dbReference type="EMBL" id="MLBF01000004">
    <property type="protein sequence ID" value="OLN33174.1"/>
    <property type="molecule type" value="Genomic_DNA"/>
</dbReference>
<dbReference type="Proteomes" id="UP000186102">
    <property type="component" value="Unassembled WGS sequence"/>
</dbReference>
<dbReference type="NCBIfam" id="NF033788">
    <property type="entry name" value="HTH_metalloreg"/>
    <property type="match status" value="1"/>
</dbReference>
<dbReference type="InterPro" id="IPR011991">
    <property type="entry name" value="ArsR-like_HTH"/>
</dbReference>
<dbReference type="STRING" id="1888891.DSOL_0901"/>
<accession>A0A1Q8R0Q1</accession>
<keyword evidence="6" id="KW-1185">Reference proteome</keyword>
<gene>
    <name evidence="5" type="ORF">DSOL_0901</name>
</gene>
<dbReference type="RefSeq" id="WP_083642303.1">
    <property type="nucleotide sequence ID" value="NZ_MLBF01000004.1"/>
</dbReference>
<dbReference type="SMART" id="SM00418">
    <property type="entry name" value="HTH_ARSR"/>
    <property type="match status" value="1"/>
</dbReference>
<dbReference type="PROSITE" id="PS50987">
    <property type="entry name" value="HTH_ARSR_2"/>
    <property type="match status" value="1"/>
</dbReference>
<dbReference type="Pfam" id="PF01022">
    <property type="entry name" value="HTH_5"/>
    <property type="match status" value="1"/>
</dbReference>
<evidence type="ECO:0000259" key="4">
    <source>
        <dbReference type="PROSITE" id="PS50987"/>
    </source>
</evidence>
<organism evidence="5 6">
    <name type="scientific">Desulfosporosinus metallidurans</name>
    <dbReference type="NCBI Taxonomy" id="1888891"/>
    <lineage>
        <taxon>Bacteria</taxon>
        <taxon>Bacillati</taxon>
        <taxon>Bacillota</taxon>
        <taxon>Clostridia</taxon>
        <taxon>Eubacteriales</taxon>
        <taxon>Desulfitobacteriaceae</taxon>
        <taxon>Desulfosporosinus</taxon>
    </lineage>
</organism>